<dbReference type="Pfam" id="PF01988">
    <property type="entry name" value="VIT1"/>
    <property type="match status" value="1"/>
</dbReference>
<proteinExistence type="predicted"/>
<dbReference type="RefSeq" id="WP_099998622.1">
    <property type="nucleotide sequence ID" value="NZ_CP017940.1"/>
</dbReference>
<dbReference type="CDD" id="cd02437">
    <property type="entry name" value="CCC1_like_1"/>
    <property type="match status" value="1"/>
</dbReference>
<dbReference type="Pfam" id="PF02915">
    <property type="entry name" value="Rubrerythrin"/>
    <property type="match status" value="1"/>
</dbReference>
<evidence type="ECO:0000256" key="3">
    <source>
        <dbReference type="ARBA" id="ARBA00022989"/>
    </source>
</evidence>
<dbReference type="GO" id="GO:0030026">
    <property type="term" value="P:intracellular manganese ion homeostasis"/>
    <property type="evidence" value="ECO:0007669"/>
    <property type="project" value="InterPro"/>
</dbReference>
<dbReference type="GO" id="GO:0016491">
    <property type="term" value="F:oxidoreductase activity"/>
    <property type="evidence" value="ECO:0007669"/>
    <property type="project" value="InterPro"/>
</dbReference>
<evidence type="ECO:0000313" key="8">
    <source>
        <dbReference type="Proteomes" id="UP000232163"/>
    </source>
</evidence>
<dbReference type="SUPFAM" id="SSF47240">
    <property type="entry name" value="Ferritin-like"/>
    <property type="match status" value="1"/>
</dbReference>
<dbReference type="PANTHER" id="PTHR33531:SF10">
    <property type="entry name" value="BLR7895 PROTEIN"/>
    <property type="match status" value="1"/>
</dbReference>
<dbReference type="PANTHER" id="PTHR33531">
    <property type="entry name" value="RUBRERYTHRIN SUBFAMILY"/>
    <property type="match status" value="1"/>
</dbReference>
<dbReference type="InterPro" id="IPR009078">
    <property type="entry name" value="Ferritin-like_SF"/>
</dbReference>
<gene>
    <name evidence="7" type="ORF">B5P45_16740</name>
</gene>
<dbReference type="GO" id="GO:0005384">
    <property type="term" value="F:manganese ion transmembrane transporter activity"/>
    <property type="evidence" value="ECO:0007669"/>
    <property type="project" value="InterPro"/>
</dbReference>
<feature type="transmembrane region" description="Helical" evidence="5">
    <location>
        <begin position="276"/>
        <end position="294"/>
    </location>
</feature>
<dbReference type="InterPro" id="IPR017040">
    <property type="entry name" value="UCP035918_rubreryth/DUF125"/>
</dbReference>
<dbReference type="InterPro" id="IPR003251">
    <property type="entry name" value="Rr_diiron-bd_dom"/>
</dbReference>
<reference evidence="8" key="1">
    <citation type="journal article" date="2017" name="Int J Environ Stud">
        <title>Does the Miocene-Pliocene relict legume Oxytropis triphylla form nitrogen-fixing nodules with a combination of bacterial strains?</title>
        <authorList>
            <person name="Safronova V."/>
            <person name="Belimov A."/>
            <person name="Sazanova A."/>
            <person name="Kuznetsova I."/>
            <person name="Popova J."/>
            <person name="Andronov E."/>
            <person name="Verkhozina A."/>
            <person name="Tikhonovich I."/>
        </authorList>
    </citation>
    <scope>NUCLEOTIDE SEQUENCE [LARGE SCALE GENOMIC DNA]</scope>
    <source>
        <strain evidence="8">Tri-38</strain>
    </source>
</reference>
<name>A0A2N9VVP4_9HYPH</name>
<comment type="caution">
    <text evidence="7">The sequence shown here is derived from an EMBL/GenBank/DDBJ whole genome shotgun (WGS) entry which is preliminary data.</text>
</comment>
<organism evidence="7 8">
    <name type="scientific">Phyllobacterium zundukense</name>
    <dbReference type="NCBI Taxonomy" id="1867719"/>
    <lineage>
        <taxon>Bacteria</taxon>
        <taxon>Pseudomonadati</taxon>
        <taxon>Pseudomonadota</taxon>
        <taxon>Alphaproteobacteria</taxon>
        <taxon>Hyphomicrobiales</taxon>
        <taxon>Phyllobacteriaceae</taxon>
        <taxon>Phyllobacterium</taxon>
    </lineage>
</organism>
<sequence>MLSRFFGHRRHDLPSLSEQQILALAISSEEDDARIYLAYADGLRDDFPQSAKVFEDMAEEENSHRQSLIDLHQQRFGSQIPLIRREHVKGYLERKPDWLVRPLGIDKVREMAEKMEEQAYRFYTEALKLVRDASTRKLLGDLAIAEKAHESLAHRLGIEHTPDAVQRDEKQTERRQFILTYIQPGLAGLMDGSVSTLAPIFAAAFATQDTWQTFLVGLSASLGAGISMGFTEAAHDDGKLSGRGSPLKRGLANGLMTAIGGLGHALPYLIPDFWTATTIAALVVFVELWAIAYIQHRFMETPFFRAAIQVVLGGSLVLATGILIGNA</sequence>
<dbReference type="CDD" id="cd01045">
    <property type="entry name" value="Ferritin_like_AB"/>
    <property type="match status" value="1"/>
</dbReference>
<dbReference type="PIRSF" id="PIRSF035918">
    <property type="entry name" value="UCP035918_rubreryth_DUF125"/>
    <property type="match status" value="1"/>
</dbReference>
<comment type="subcellular location">
    <subcellularLocation>
        <location evidence="1">Endomembrane system</location>
        <topology evidence="1">Multi-pass membrane protein</topology>
    </subcellularLocation>
</comment>
<feature type="domain" description="Rubrerythrin diiron-binding" evidence="6">
    <location>
        <begin position="21"/>
        <end position="156"/>
    </location>
</feature>
<dbReference type="NCBIfam" id="NF045676">
    <property type="entry name" value="FeExpMbfA"/>
    <property type="match status" value="1"/>
</dbReference>
<evidence type="ECO:0000256" key="4">
    <source>
        <dbReference type="ARBA" id="ARBA00023136"/>
    </source>
</evidence>
<feature type="transmembrane region" description="Helical" evidence="5">
    <location>
        <begin position="306"/>
        <end position="325"/>
    </location>
</feature>
<evidence type="ECO:0000256" key="2">
    <source>
        <dbReference type="ARBA" id="ARBA00022692"/>
    </source>
</evidence>
<keyword evidence="2 5" id="KW-0812">Transmembrane</keyword>
<keyword evidence="4 5" id="KW-0472">Membrane</keyword>
<protein>
    <submittedName>
        <fullName evidence="7">Rubrerythrin family protein</fullName>
    </submittedName>
</protein>
<keyword evidence="3 5" id="KW-1133">Transmembrane helix</keyword>
<dbReference type="Proteomes" id="UP000232163">
    <property type="component" value="Unassembled WGS sequence"/>
</dbReference>
<dbReference type="OrthoDB" id="32301at2"/>
<dbReference type="GO" id="GO:0012505">
    <property type="term" value="C:endomembrane system"/>
    <property type="evidence" value="ECO:0007669"/>
    <property type="project" value="UniProtKB-SubCell"/>
</dbReference>
<keyword evidence="8" id="KW-1185">Reference proteome</keyword>
<dbReference type="InterPro" id="IPR012347">
    <property type="entry name" value="Ferritin-like"/>
</dbReference>
<dbReference type="Gene3D" id="1.20.1260.10">
    <property type="match status" value="1"/>
</dbReference>
<evidence type="ECO:0000259" key="6">
    <source>
        <dbReference type="Pfam" id="PF02915"/>
    </source>
</evidence>
<accession>A0A2N9VVP4</accession>
<dbReference type="KEGG" id="pht:BLM14_06355"/>
<evidence type="ECO:0000256" key="5">
    <source>
        <dbReference type="SAM" id="Phobius"/>
    </source>
</evidence>
<dbReference type="InterPro" id="IPR008217">
    <property type="entry name" value="Ccc1_fam"/>
</dbReference>
<dbReference type="AlphaFoldDB" id="A0A2N9VVP4"/>
<evidence type="ECO:0000256" key="1">
    <source>
        <dbReference type="ARBA" id="ARBA00004127"/>
    </source>
</evidence>
<dbReference type="GO" id="GO:0046872">
    <property type="term" value="F:metal ion binding"/>
    <property type="evidence" value="ECO:0007669"/>
    <property type="project" value="InterPro"/>
</dbReference>
<dbReference type="EMBL" id="MZMT01000037">
    <property type="protein sequence ID" value="PIO43562.1"/>
    <property type="molecule type" value="Genomic_DNA"/>
</dbReference>
<evidence type="ECO:0000313" key="7">
    <source>
        <dbReference type="EMBL" id="PIO43562.1"/>
    </source>
</evidence>